<dbReference type="WBParaSite" id="TMUE_1000003755.1">
    <property type="protein sequence ID" value="TMUE_1000003755.1"/>
    <property type="gene ID" value="WBGene00298785"/>
</dbReference>
<protein>
    <submittedName>
        <fullName evidence="2">Uncharacterized protein</fullName>
    </submittedName>
</protein>
<evidence type="ECO:0000313" key="1">
    <source>
        <dbReference type="Proteomes" id="UP000046395"/>
    </source>
</evidence>
<name>A0A5S6Q9J3_TRIMR</name>
<accession>A0A5S6Q9J3</accession>
<organism evidence="1 2">
    <name type="scientific">Trichuris muris</name>
    <name type="common">Mouse whipworm</name>
    <dbReference type="NCBI Taxonomy" id="70415"/>
    <lineage>
        <taxon>Eukaryota</taxon>
        <taxon>Metazoa</taxon>
        <taxon>Ecdysozoa</taxon>
        <taxon>Nematoda</taxon>
        <taxon>Enoplea</taxon>
        <taxon>Dorylaimia</taxon>
        <taxon>Trichinellida</taxon>
        <taxon>Trichuridae</taxon>
        <taxon>Trichuris</taxon>
    </lineage>
</organism>
<dbReference type="AlphaFoldDB" id="A0A5S6Q9J3"/>
<evidence type="ECO:0000313" key="2">
    <source>
        <dbReference type="WBParaSite" id="TMUE_1000003755.1"/>
    </source>
</evidence>
<reference evidence="2" key="1">
    <citation type="submission" date="2019-12" db="UniProtKB">
        <authorList>
            <consortium name="WormBaseParasite"/>
        </authorList>
    </citation>
    <scope>IDENTIFICATION</scope>
</reference>
<proteinExistence type="predicted"/>
<dbReference type="Proteomes" id="UP000046395">
    <property type="component" value="Unassembled WGS sequence"/>
</dbReference>
<keyword evidence="1" id="KW-1185">Reference proteome</keyword>
<sequence length="134" mass="15326">MEEIILSLTMTSVCDECDRPYVERWIASDSEDQGQQLMNVEEIIEFFANQAADTEEEQADGNEMDELVDLKQEQGHPSNSEAFHHPEEGLRWFEAQTDCDPQRLLCLKRICDLAATKRRTVIKQTSITKSCSNA</sequence>